<dbReference type="GO" id="GO:0046872">
    <property type="term" value="F:metal ion binding"/>
    <property type="evidence" value="ECO:0007669"/>
    <property type="project" value="UniProtKB-KW"/>
</dbReference>
<proteinExistence type="inferred from homology"/>
<evidence type="ECO:0000313" key="6">
    <source>
        <dbReference type="EMBL" id="WTS10985.1"/>
    </source>
</evidence>
<dbReference type="EMBL" id="CP108195">
    <property type="protein sequence ID" value="WTS10985.1"/>
    <property type="molecule type" value="Genomic_DNA"/>
</dbReference>
<feature type="domain" description="Sulfatase N-terminal" evidence="5">
    <location>
        <begin position="4"/>
        <end position="364"/>
    </location>
</feature>
<dbReference type="InterPro" id="IPR000917">
    <property type="entry name" value="Sulfatase_N"/>
</dbReference>
<dbReference type="InterPro" id="IPR017850">
    <property type="entry name" value="Alkaline_phosphatase_core_sf"/>
</dbReference>
<evidence type="ECO:0000256" key="2">
    <source>
        <dbReference type="ARBA" id="ARBA00022723"/>
    </source>
</evidence>
<dbReference type="PANTHER" id="PTHR42693:SF53">
    <property type="entry name" value="ENDO-4-O-SULFATASE"/>
    <property type="match status" value="1"/>
</dbReference>
<evidence type="ECO:0000256" key="1">
    <source>
        <dbReference type="ARBA" id="ARBA00008779"/>
    </source>
</evidence>
<sequence length="495" mass="56171">MPQPNVVLICVDQWRGDCLSAAGHPDVHTPHLDELAGEGVRFDRAYSATPTCVPARVALFTGQSQERHGRVGYREGVPFEQVHPVTLPGEFRRGGYQTQAVGKMHVFPERARLGFDDVRLHDGYLHYARRRHSRNFEFFDDYVPWLRRQPGMTPSADYADHGVSCNSIVARPWDKPEALHPTTWAVTEAIEWLPRRDPTKPFFLYLSFHRPHHPYDPPEWAFDQYMALDPYEPVVGDWVDDYAPYRKDGCHEAAVGVIDPRLVHRARAGYYGHMAHIDLQIKRFREALVEAGLGDDTMFCFVSDHGEMMGDHHMFRKALGFEGSARVPILMNLAPSMRGGAGGSVADEVVELRDVMPTLLEAAGLPVPDSVDGRSLLPFLRGERPDDWREYLHGEHTYLGQSLQWVTDGRHKYLWMSGDGHEQLFDLVEDPKELVNLARRPEHAAQLELWRGRLVDALRDREEGFVDGGELVTGRPVVTELRHTRERIAAATGDG</sequence>
<comment type="similarity">
    <text evidence="1">Belongs to the sulfatase family.</text>
</comment>
<gene>
    <name evidence="6" type="ORF">OHU69_07825</name>
</gene>
<dbReference type="EC" id="3.1.6.1" evidence="6"/>
<keyword evidence="3 6" id="KW-0378">Hydrolase</keyword>
<dbReference type="InterPro" id="IPR050738">
    <property type="entry name" value="Sulfatase"/>
</dbReference>
<dbReference type="SUPFAM" id="SSF53649">
    <property type="entry name" value="Alkaline phosphatase-like"/>
    <property type="match status" value="1"/>
</dbReference>
<dbReference type="InterPro" id="IPR024607">
    <property type="entry name" value="Sulfatase_CS"/>
</dbReference>
<dbReference type="Pfam" id="PF00884">
    <property type="entry name" value="Sulfatase"/>
    <property type="match status" value="1"/>
</dbReference>
<evidence type="ECO:0000256" key="3">
    <source>
        <dbReference type="ARBA" id="ARBA00022801"/>
    </source>
</evidence>
<dbReference type="NCBIfam" id="NF010322">
    <property type="entry name" value="PRK13759.1"/>
    <property type="match status" value="1"/>
</dbReference>
<name>A0AAU1U234_9ACTN</name>
<keyword evidence="4" id="KW-0106">Calcium</keyword>
<protein>
    <submittedName>
        <fullName evidence="6">Arylsulfatase</fullName>
        <ecNumber evidence="6">3.1.6.1</ecNumber>
    </submittedName>
</protein>
<reference evidence="6" key="1">
    <citation type="submission" date="2022-10" db="EMBL/GenBank/DDBJ databases">
        <title>The complete genomes of actinobacterial strains from the NBC collection.</title>
        <authorList>
            <person name="Joergensen T.S."/>
            <person name="Alvarez Arevalo M."/>
            <person name="Sterndorff E.B."/>
            <person name="Faurdal D."/>
            <person name="Vuksanovic O."/>
            <person name="Mourched A.-S."/>
            <person name="Charusanti P."/>
            <person name="Shaw S."/>
            <person name="Blin K."/>
            <person name="Weber T."/>
        </authorList>
    </citation>
    <scope>NUCLEOTIDE SEQUENCE</scope>
    <source>
        <strain evidence="6">NBC_00119</strain>
    </source>
</reference>
<keyword evidence="2" id="KW-0479">Metal-binding</keyword>
<dbReference type="Gene3D" id="3.40.720.10">
    <property type="entry name" value="Alkaline Phosphatase, subunit A"/>
    <property type="match status" value="1"/>
</dbReference>
<accession>A0AAU1U234</accession>
<evidence type="ECO:0000256" key="4">
    <source>
        <dbReference type="ARBA" id="ARBA00022837"/>
    </source>
</evidence>
<evidence type="ECO:0000259" key="5">
    <source>
        <dbReference type="Pfam" id="PF00884"/>
    </source>
</evidence>
<dbReference type="PROSITE" id="PS00149">
    <property type="entry name" value="SULFATASE_2"/>
    <property type="match status" value="1"/>
</dbReference>
<dbReference type="AlphaFoldDB" id="A0AAU1U234"/>
<organism evidence="6">
    <name type="scientific">Streptomyces sp. NBC_00119</name>
    <dbReference type="NCBI Taxonomy" id="2975659"/>
    <lineage>
        <taxon>Bacteria</taxon>
        <taxon>Bacillati</taxon>
        <taxon>Actinomycetota</taxon>
        <taxon>Actinomycetes</taxon>
        <taxon>Kitasatosporales</taxon>
        <taxon>Streptomycetaceae</taxon>
        <taxon>Streptomyces</taxon>
    </lineage>
</organism>
<dbReference type="GO" id="GO:0004065">
    <property type="term" value="F:arylsulfatase activity"/>
    <property type="evidence" value="ECO:0007669"/>
    <property type="project" value="UniProtKB-EC"/>
</dbReference>
<dbReference type="PANTHER" id="PTHR42693">
    <property type="entry name" value="ARYLSULFATASE FAMILY MEMBER"/>
    <property type="match status" value="1"/>
</dbReference>